<dbReference type="InterPro" id="IPR040976">
    <property type="entry name" value="Pkinase_fungal"/>
</dbReference>
<evidence type="ECO:0000313" key="2">
    <source>
        <dbReference type="Proteomes" id="UP000292082"/>
    </source>
</evidence>
<sequence>SGPDKSKFNKTNENELSELIVAVVNSNLVSGSTALRYHLPPGCEYENGTQLSTTLFRTGDFSTEEHPRWADQSVPIHVQAHRAGIDPFDDDAPQDGYGTLERSRTRVLNRISDIADILFSAQQRVFLFILFFVGRRFRVLRWDRAGVVATHAIDYYEKPHILCVIIWRIGQLDESSLGFDPSATRVLPGDIDFTRMDFASLETDTDMSDTERRLDESEVREHPVFEYVRSLFRTSLSDDWPRYKLQVNNGKRSRAYLMGKPTFRALELLGRGTRGYVAYECETGRFV</sequence>
<proteinExistence type="predicted"/>
<organism evidence="1 2">
    <name type="scientific">Dichomitus squalens</name>
    <dbReference type="NCBI Taxonomy" id="114155"/>
    <lineage>
        <taxon>Eukaryota</taxon>
        <taxon>Fungi</taxon>
        <taxon>Dikarya</taxon>
        <taxon>Basidiomycota</taxon>
        <taxon>Agaricomycotina</taxon>
        <taxon>Agaricomycetes</taxon>
        <taxon>Polyporales</taxon>
        <taxon>Polyporaceae</taxon>
        <taxon>Dichomitus</taxon>
    </lineage>
</organism>
<gene>
    <name evidence="1" type="ORF">BD310DRAFT_982804</name>
</gene>
<keyword evidence="2" id="KW-1185">Reference proteome</keyword>
<dbReference type="Proteomes" id="UP000292082">
    <property type="component" value="Unassembled WGS sequence"/>
</dbReference>
<dbReference type="Pfam" id="PF17667">
    <property type="entry name" value="Pkinase_fungal"/>
    <property type="match status" value="1"/>
</dbReference>
<protein>
    <submittedName>
        <fullName evidence="1">Uncharacterized protein</fullName>
    </submittedName>
</protein>
<dbReference type="AlphaFoldDB" id="A0A4Q9PFV9"/>
<name>A0A4Q9PFV9_9APHY</name>
<evidence type="ECO:0000313" key="1">
    <source>
        <dbReference type="EMBL" id="TBU51216.1"/>
    </source>
</evidence>
<feature type="non-terminal residue" evidence="1">
    <location>
        <position position="1"/>
    </location>
</feature>
<reference evidence="1 2" key="1">
    <citation type="submission" date="2019-01" db="EMBL/GenBank/DDBJ databases">
        <title>Draft genome sequences of three monokaryotic isolates of the white-rot basidiomycete fungus Dichomitus squalens.</title>
        <authorList>
            <consortium name="DOE Joint Genome Institute"/>
            <person name="Lopez S.C."/>
            <person name="Andreopoulos B."/>
            <person name="Pangilinan J."/>
            <person name="Lipzen A."/>
            <person name="Riley R."/>
            <person name="Ahrendt S."/>
            <person name="Ng V."/>
            <person name="Barry K."/>
            <person name="Daum C."/>
            <person name="Grigoriev I.V."/>
            <person name="Hilden K.S."/>
            <person name="Makela M.R."/>
            <person name="de Vries R.P."/>
        </authorList>
    </citation>
    <scope>NUCLEOTIDE SEQUENCE [LARGE SCALE GENOMIC DNA]</scope>
    <source>
        <strain evidence="1 2">CBS 464.89</strain>
    </source>
</reference>
<accession>A0A4Q9PFV9</accession>
<dbReference type="EMBL" id="ML145361">
    <property type="protein sequence ID" value="TBU51216.1"/>
    <property type="molecule type" value="Genomic_DNA"/>
</dbReference>